<dbReference type="SUPFAM" id="SSF55729">
    <property type="entry name" value="Acyl-CoA N-acyltransferases (Nat)"/>
    <property type="match status" value="1"/>
</dbReference>
<protein>
    <recommendedName>
        <fullName evidence="1">N-acetyltransferase domain-containing protein</fullName>
    </recommendedName>
</protein>
<keyword evidence="3" id="KW-1185">Reference proteome</keyword>
<dbReference type="Gene3D" id="3.40.630.30">
    <property type="match status" value="1"/>
</dbReference>
<dbReference type="PATRIC" id="fig|33888.3.peg.1056"/>
<proteinExistence type="predicted"/>
<dbReference type="OrthoDB" id="3381976at2"/>
<dbReference type="InterPro" id="IPR000182">
    <property type="entry name" value="GNAT_dom"/>
</dbReference>
<dbReference type="KEGG" id="rtn:A6122_0954"/>
<dbReference type="Pfam" id="PF00583">
    <property type="entry name" value="Acetyltransf_1"/>
    <property type="match status" value="1"/>
</dbReference>
<accession>A0A160KR73</accession>
<evidence type="ECO:0000259" key="1">
    <source>
        <dbReference type="PROSITE" id="PS51186"/>
    </source>
</evidence>
<dbReference type="AlphaFoldDB" id="A0A160KR73"/>
<name>A0A160KR73_9MICO</name>
<dbReference type="EMBL" id="CP015515">
    <property type="protein sequence ID" value="AND16106.1"/>
    <property type="molecule type" value="Genomic_DNA"/>
</dbReference>
<organism evidence="2 3">
    <name type="scientific">Rathayibacter tritici</name>
    <dbReference type="NCBI Taxonomy" id="33888"/>
    <lineage>
        <taxon>Bacteria</taxon>
        <taxon>Bacillati</taxon>
        <taxon>Actinomycetota</taxon>
        <taxon>Actinomycetes</taxon>
        <taxon>Micrococcales</taxon>
        <taxon>Microbacteriaceae</taxon>
        <taxon>Rathayibacter</taxon>
    </lineage>
</organism>
<dbReference type="PROSITE" id="PS51186">
    <property type="entry name" value="GNAT"/>
    <property type="match status" value="1"/>
</dbReference>
<dbReference type="CDD" id="cd04301">
    <property type="entry name" value="NAT_SF"/>
    <property type="match status" value="1"/>
</dbReference>
<reference evidence="2 3" key="1">
    <citation type="submission" date="2016-05" db="EMBL/GenBank/DDBJ databases">
        <title>Complete genome sequence of Rathayibacter tritici NCPPB 1953.</title>
        <authorList>
            <person name="Park J."/>
            <person name="Lee H.-H."/>
            <person name="Lee S.-W."/>
            <person name="Seo Y.-S."/>
        </authorList>
    </citation>
    <scope>NUCLEOTIDE SEQUENCE [LARGE SCALE GENOMIC DNA]</scope>
    <source>
        <strain evidence="2 3">NCPPB 1953</strain>
    </source>
</reference>
<dbReference type="RefSeq" id="WP_068252271.1">
    <property type="nucleotide sequence ID" value="NZ_CP015515.1"/>
</dbReference>
<feature type="domain" description="N-acetyltransferase" evidence="1">
    <location>
        <begin position="3"/>
        <end position="155"/>
    </location>
</feature>
<dbReference type="InterPro" id="IPR016181">
    <property type="entry name" value="Acyl_CoA_acyltransferase"/>
</dbReference>
<dbReference type="Proteomes" id="UP000077071">
    <property type="component" value="Chromosome"/>
</dbReference>
<dbReference type="STRING" id="33888.A6122_0954"/>
<evidence type="ECO:0000313" key="3">
    <source>
        <dbReference type="Proteomes" id="UP000077071"/>
    </source>
</evidence>
<dbReference type="GO" id="GO:0016747">
    <property type="term" value="F:acyltransferase activity, transferring groups other than amino-acyl groups"/>
    <property type="evidence" value="ECO:0007669"/>
    <property type="project" value="InterPro"/>
</dbReference>
<evidence type="ECO:0000313" key="2">
    <source>
        <dbReference type="EMBL" id="AND16106.1"/>
    </source>
</evidence>
<gene>
    <name evidence="2" type="ORF">A6122_0954</name>
</gene>
<sequence>MTVTLAPMSSSARASWMRVQRSAYIADRMRAGDDEAAATRNADTSYEKYFPNGSPAPGHDVLDVLEEGRAVGSVWLGPHPSDLEGVWYVWDVQIDAAERGRGLGRAAMLLAESHVLSRGGSALALNVFGFTMPARALYESLGYETTAVQMRKALG</sequence>